<dbReference type="EMBL" id="KZ805330">
    <property type="protein sequence ID" value="PVI03479.1"/>
    <property type="molecule type" value="Genomic_DNA"/>
</dbReference>
<feature type="compositionally biased region" description="Polar residues" evidence="2">
    <location>
        <begin position="969"/>
        <end position="979"/>
    </location>
</feature>
<dbReference type="GO" id="GO:0016460">
    <property type="term" value="C:myosin II complex"/>
    <property type="evidence" value="ECO:0007669"/>
    <property type="project" value="TreeGrafter"/>
</dbReference>
<accession>A0A2V1DZI2</accession>
<dbReference type="GO" id="GO:0051015">
    <property type="term" value="F:actin filament binding"/>
    <property type="evidence" value="ECO:0007669"/>
    <property type="project" value="TreeGrafter"/>
</dbReference>
<feature type="compositionally biased region" description="Gly residues" evidence="2">
    <location>
        <begin position="1103"/>
        <end position="1127"/>
    </location>
</feature>
<feature type="region of interest" description="Disordered" evidence="2">
    <location>
        <begin position="72"/>
        <end position="154"/>
    </location>
</feature>
<evidence type="ECO:0000313" key="3">
    <source>
        <dbReference type="EMBL" id="PVI03479.1"/>
    </source>
</evidence>
<gene>
    <name evidence="3" type="ORF">DM02DRAFT_697231</name>
</gene>
<keyword evidence="1" id="KW-0175">Coiled coil</keyword>
<protein>
    <submittedName>
        <fullName evidence="3">Uncharacterized protein</fullName>
    </submittedName>
</protein>
<dbReference type="PANTHER" id="PTHR45615:SF40">
    <property type="entry name" value="MYOSIN HEAVY CHAIN, NON-MUSCLE"/>
    <property type="match status" value="1"/>
</dbReference>
<feature type="coiled-coil region" evidence="1">
    <location>
        <begin position="382"/>
        <end position="441"/>
    </location>
</feature>
<feature type="region of interest" description="Disordered" evidence="2">
    <location>
        <begin position="330"/>
        <end position="366"/>
    </location>
</feature>
<dbReference type="GO" id="GO:0000146">
    <property type="term" value="F:microfilament motor activity"/>
    <property type="evidence" value="ECO:0007669"/>
    <property type="project" value="TreeGrafter"/>
</dbReference>
<reference evidence="3 4" key="1">
    <citation type="journal article" date="2018" name="Sci. Rep.">
        <title>Comparative genomics provides insights into the lifestyle and reveals functional heterogeneity of dark septate endophytic fungi.</title>
        <authorList>
            <person name="Knapp D.G."/>
            <person name="Nemeth J.B."/>
            <person name="Barry K."/>
            <person name="Hainaut M."/>
            <person name="Henrissat B."/>
            <person name="Johnson J."/>
            <person name="Kuo A."/>
            <person name="Lim J.H.P."/>
            <person name="Lipzen A."/>
            <person name="Nolan M."/>
            <person name="Ohm R.A."/>
            <person name="Tamas L."/>
            <person name="Grigoriev I.V."/>
            <person name="Spatafora J.W."/>
            <person name="Nagy L.G."/>
            <person name="Kovacs G.M."/>
        </authorList>
    </citation>
    <scope>NUCLEOTIDE SEQUENCE [LARGE SCALE GENOMIC DNA]</scope>
    <source>
        <strain evidence="3 4">DSE2036</strain>
    </source>
</reference>
<feature type="region of interest" description="Disordered" evidence="2">
    <location>
        <begin position="625"/>
        <end position="648"/>
    </location>
</feature>
<feature type="compositionally biased region" description="Low complexity" evidence="2">
    <location>
        <begin position="856"/>
        <end position="870"/>
    </location>
</feature>
<feature type="compositionally biased region" description="Basic and acidic residues" evidence="2">
    <location>
        <begin position="1088"/>
        <end position="1099"/>
    </location>
</feature>
<feature type="compositionally biased region" description="Low complexity" evidence="2">
    <location>
        <begin position="993"/>
        <end position="1006"/>
    </location>
</feature>
<dbReference type="GO" id="GO:0032982">
    <property type="term" value="C:myosin filament"/>
    <property type="evidence" value="ECO:0007669"/>
    <property type="project" value="TreeGrafter"/>
</dbReference>
<feature type="compositionally biased region" description="Basic and acidic residues" evidence="2">
    <location>
        <begin position="926"/>
        <end position="951"/>
    </location>
</feature>
<feature type="compositionally biased region" description="Basic and acidic residues" evidence="2">
    <location>
        <begin position="1064"/>
        <end position="1077"/>
    </location>
</feature>
<dbReference type="GO" id="GO:0005737">
    <property type="term" value="C:cytoplasm"/>
    <property type="evidence" value="ECO:0007669"/>
    <property type="project" value="TreeGrafter"/>
</dbReference>
<dbReference type="OrthoDB" id="5422628at2759"/>
<organism evidence="3 4">
    <name type="scientific">Periconia macrospinosa</name>
    <dbReference type="NCBI Taxonomy" id="97972"/>
    <lineage>
        <taxon>Eukaryota</taxon>
        <taxon>Fungi</taxon>
        <taxon>Dikarya</taxon>
        <taxon>Ascomycota</taxon>
        <taxon>Pezizomycotina</taxon>
        <taxon>Dothideomycetes</taxon>
        <taxon>Pleosporomycetidae</taxon>
        <taxon>Pleosporales</taxon>
        <taxon>Massarineae</taxon>
        <taxon>Periconiaceae</taxon>
        <taxon>Periconia</taxon>
    </lineage>
</organism>
<feature type="compositionally biased region" description="Low complexity" evidence="2">
    <location>
        <begin position="72"/>
        <end position="146"/>
    </location>
</feature>
<dbReference type="AlphaFoldDB" id="A0A2V1DZI2"/>
<keyword evidence="4" id="KW-1185">Reference proteome</keyword>
<feature type="compositionally biased region" description="Polar residues" evidence="2">
    <location>
        <begin position="628"/>
        <end position="643"/>
    </location>
</feature>
<name>A0A2V1DZI2_9PLEO</name>
<feature type="compositionally biased region" description="Polar residues" evidence="2">
    <location>
        <begin position="345"/>
        <end position="354"/>
    </location>
</feature>
<proteinExistence type="predicted"/>
<evidence type="ECO:0000256" key="2">
    <source>
        <dbReference type="SAM" id="MobiDB-lite"/>
    </source>
</evidence>
<dbReference type="Proteomes" id="UP000244855">
    <property type="component" value="Unassembled WGS sequence"/>
</dbReference>
<feature type="region of interest" description="Disordered" evidence="2">
    <location>
        <begin position="785"/>
        <end position="808"/>
    </location>
</feature>
<dbReference type="PANTHER" id="PTHR45615">
    <property type="entry name" value="MYOSIN HEAVY CHAIN, NON-MUSCLE"/>
    <property type="match status" value="1"/>
</dbReference>
<evidence type="ECO:0000313" key="4">
    <source>
        <dbReference type="Proteomes" id="UP000244855"/>
    </source>
</evidence>
<feature type="compositionally biased region" description="Basic and acidic residues" evidence="2">
    <location>
        <begin position="333"/>
        <end position="344"/>
    </location>
</feature>
<feature type="region of interest" description="Disordered" evidence="2">
    <location>
        <begin position="1057"/>
        <end position="1141"/>
    </location>
</feature>
<feature type="coiled-coil region" evidence="1">
    <location>
        <begin position="156"/>
        <end position="245"/>
    </location>
</feature>
<sequence length="1156" mass="129152">MESLLASLPAYQGEGLYTTSCLSDNGLPLFRLPLEVWAFWFILWFILWGVVIKLASVPKFIDSILVDLLENNTTNPPSLPETNTTNPTSLPETNTTNPTTLPETNITNPTTLPETNTTNPTTLPETNTTNPTTLPETNTTNTNESNASTQGDSALVDKLEREKRDLQMEIAQINTDQNNTPLLNKLRRDLREAERNLEHERTKSREAGETIKAQEEEIARLKKDCQEMKKDNEKLKNMNEILRKEHMATTDTKNAEELKKKLEEPRVTTRQHDDIVKAKNKEIQELNIKLTVQSNAIGRLEDEKNKLGTMHERVVKQLHAADHKQTTLIKQGQVDRENFERQTQEQKQTVQEMQSRLAHEANEKDQSEYKLEVALANSKALLDDEYAKRAKVKERVVELEEQKTRTRAELEAKLESEKRSREAAEYEKNKLTGEVKELSQSNRKHGGTDNALILFNQTFRSGWTLIPTSGVNLECALHAITLSYTHQAQPLTNVSGPTIEELREIVRSSEYQAQISAFRTEDDDENEQQGISNLRADQAALALRIWGKQRGLDLQLGLHVPNKSQTFVIKSDGNTGEKHIIWVHNNQTQKGSEKALNHYSGIKHNTEASQANQQLGADKAALEKQLDTPKNSAASEHTKSTLPPQHHSQDQAQYKYCVDCGYVRYLPSEAETFRKNHTDSIEPGKESNCKRFFLPAAFASSGSEAIPRTFDVKTGMRLKQYREYGEAQPPIIPDNPHASHPVLKDWNPKGYFCEFCQELMWEDPETHGPRTWDQFFADHVPACKNQAPKSRNRHPGHEGENYRPPIRQFNKYTGERIYKLAEKIPSSSSKHKTTSGPASRRAPTTGGNKPNPNLPVAPSGNAASSSNSGVKTENAGAFPAKNASTPNPPPVDAVPQILTSNNEGKAPVRDDTELTLASSNPVPEKAQPRDPPPVKEVKKSVDSFRMERTPDFDWAEDSPTLEPSKNEKTIPQSVSSTPKPNRVIEHNYQRVGPAPASASPKPVATSGMSQSRYADASPKPAATSGMSQSRYADADAGPIDTKYIPFRRWFCEKCGQDVTFPGKPQERFDHIRTHGEDEPNIYDQATGKLKEKTEDDASRRGGGKGSGPGSGSGKKGNYRGGYRGSGQKGKNNKFGLFDSYSANPSTVMKMAMMEMT</sequence>
<feature type="compositionally biased region" description="Basic and acidic residues" evidence="2">
    <location>
        <begin position="357"/>
        <end position="366"/>
    </location>
</feature>
<evidence type="ECO:0000256" key="1">
    <source>
        <dbReference type="SAM" id="Coils"/>
    </source>
</evidence>
<feature type="region of interest" description="Disordered" evidence="2">
    <location>
        <begin position="821"/>
        <end position="1038"/>
    </location>
</feature>
<dbReference type="STRING" id="97972.A0A2V1DZI2"/>